<accession>A0A9D2PHT2</accession>
<dbReference type="Proteomes" id="UP000823904">
    <property type="component" value="Unassembled WGS sequence"/>
</dbReference>
<feature type="domain" description="DUF5716" evidence="1">
    <location>
        <begin position="77"/>
        <end position="339"/>
    </location>
</feature>
<protein>
    <recommendedName>
        <fullName evidence="1">DUF5716 domain-containing protein</fullName>
    </recommendedName>
</protein>
<sequence length="346" mass="39409">MQTGLHFENGQVYAYVISGQKTTEEEPAAYEGSWADYVREILDQDQNKNCSFGIITEYPTPMEIKEAEEISDKLEGSNAVKLYTKEEAILGMVRFQQNDLKRGRTAVYDYGSDGFIYYEVKEESGKVTVEKQNYTREMEKARTKGEKDLAFSAIIRKTLGRGVTAAVYLCGEGFEGQWFRQSTRILCRGRRVFMSSHLFACGAAYMAGKEAGITSDDAFIITDQMTVCQIGLVLHHHGRDVFYPLLPEGKPWFEAKGEIEIFVSGITKIIFEFRNKEGRKMASVCMPLTGLKRNRDIVYKLKMRGEYLSADRCKIKVSDEGFGSIRPSSHQVWQQIIRLERSESNE</sequence>
<dbReference type="AlphaFoldDB" id="A0A9D2PHT2"/>
<evidence type="ECO:0000259" key="1">
    <source>
        <dbReference type="Pfam" id="PF18980"/>
    </source>
</evidence>
<reference evidence="2" key="1">
    <citation type="journal article" date="2021" name="PeerJ">
        <title>Extensive microbial diversity within the chicken gut microbiome revealed by metagenomics and culture.</title>
        <authorList>
            <person name="Gilroy R."/>
            <person name="Ravi A."/>
            <person name="Getino M."/>
            <person name="Pursley I."/>
            <person name="Horton D.L."/>
            <person name="Alikhan N.F."/>
            <person name="Baker D."/>
            <person name="Gharbi K."/>
            <person name="Hall N."/>
            <person name="Watson M."/>
            <person name="Adriaenssens E.M."/>
            <person name="Foster-Nyarko E."/>
            <person name="Jarju S."/>
            <person name="Secka A."/>
            <person name="Antonio M."/>
            <person name="Oren A."/>
            <person name="Chaudhuri R.R."/>
            <person name="La Ragione R."/>
            <person name="Hildebrand F."/>
            <person name="Pallen M.J."/>
        </authorList>
    </citation>
    <scope>NUCLEOTIDE SEQUENCE</scope>
    <source>
        <strain evidence="2">ChiSjej3B21-8574</strain>
    </source>
</reference>
<gene>
    <name evidence="2" type="ORF">H9754_10845</name>
</gene>
<reference evidence="2" key="2">
    <citation type="submission" date="2021-04" db="EMBL/GenBank/DDBJ databases">
        <authorList>
            <person name="Gilroy R."/>
        </authorList>
    </citation>
    <scope>NUCLEOTIDE SEQUENCE</scope>
    <source>
        <strain evidence="2">ChiSjej3B21-8574</strain>
    </source>
</reference>
<organism evidence="2 3">
    <name type="scientific">Candidatus Anaerostipes avistercoris</name>
    <dbReference type="NCBI Taxonomy" id="2838462"/>
    <lineage>
        <taxon>Bacteria</taxon>
        <taxon>Bacillati</taxon>
        <taxon>Bacillota</taxon>
        <taxon>Clostridia</taxon>
        <taxon>Lachnospirales</taxon>
        <taxon>Lachnospiraceae</taxon>
        <taxon>Anaerostipes</taxon>
    </lineage>
</organism>
<dbReference type="InterPro" id="IPR043770">
    <property type="entry name" value="DUF5716_C"/>
</dbReference>
<comment type="caution">
    <text evidence="2">The sequence shown here is derived from an EMBL/GenBank/DDBJ whole genome shotgun (WGS) entry which is preliminary data.</text>
</comment>
<evidence type="ECO:0000313" key="2">
    <source>
        <dbReference type="EMBL" id="HJC51040.1"/>
    </source>
</evidence>
<dbReference type="EMBL" id="DWWD01000042">
    <property type="protein sequence ID" value="HJC51040.1"/>
    <property type="molecule type" value="Genomic_DNA"/>
</dbReference>
<dbReference type="Pfam" id="PF18980">
    <property type="entry name" value="DUF5716_C"/>
    <property type="match status" value="1"/>
</dbReference>
<evidence type="ECO:0000313" key="3">
    <source>
        <dbReference type="Proteomes" id="UP000823904"/>
    </source>
</evidence>
<proteinExistence type="predicted"/>
<name>A0A9D2PHT2_9FIRM</name>